<dbReference type="FunFam" id="3.20.20.120:FF:000007">
    <property type="entry name" value="Mitochondrial enolase superfamily member 1"/>
    <property type="match status" value="1"/>
</dbReference>
<dbReference type="Gene3D" id="3.30.390.10">
    <property type="entry name" value="Enolase-like, N-terminal domain"/>
    <property type="match status" value="1"/>
</dbReference>
<protein>
    <recommendedName>
        <fullName evidence="3">L-fuconate dehydratase</fullName>
        <ecNumber evidence="3">4.2.1.68</ecNumber>
    </recommendedName>
</protein>
<dbReference type="Gene3D" id="3.20.20.120">
    <property type="entry name" value="Enolase-like C-terminal domain"/>
    <property type="match status" value="1"/>
</dbReference>
<dbReference type="InterPro" id="IPR029065">
    <property type="entry name" value="Enolase_C-like"/>
</dbReference>
<evidence type="ECO:0000256" key="6">
    <source>
        <dbReference type="ARBA" id="ARBA00023239"/>
    </source>
</evidence>
<dbReference type="OrthoDB" id="9802699at2"/>
<dbReference type="Proteomes" id="UP000186364">
    <property type="component" value="Unassembled WGS sequence"/>
</dbReference>
<dbReference type="GO" id="GO:0000287">
    <property type="term" value="F:magnesium ion binding"/>
    <property type="evidence" value="ECO:0007669"/>
    <property type="project" value="TreeGrafter"/>
</dbReference>
<evidence type="ECO:0000313" key="9">
    <source>
        <dbReference type="Proteomes" id="UP000186364"/>
    </source>
</evidence>
<dbReference type="InterPro" id="IPR013342">
    <property type="entry name" value="Mandelate_racemase_C"/>
</dbReference>
<dbReference type="GO" id="GO:0016052">
    <property type="term" value="P:carbohydrate catabolic process"/>
    <property type="evidence" value="ECO:0007669"/>
    <property type="project" value="InterPro"/>
</dbReference>
<dbReference type="GO" id="GO:0009063">
    <property type="term" value="P:amino acid catabolic process"/>
    <property type="evidence" value="ECO:0007669"/>
    <property type="project" value="InterPro"/>
</dbReference>
<dbReference type="SFLD" id="SFLDS00001">
    <property type="entry name" value="Enolase"/>
    <property type="match status" value="1"/>
</dbReference>
<evidence type="ECO:0000256" key="4">
    <source>
        <dbReference type="ARBA" id="ARBA00022723"/>
    </source>
</evidence>
<reference evidence="8 9" key="1">
    <citation type="submission" date="2016-09" db="EMBL/GenBank/DDBJ databases">
        <title>Rhizobium sp. nov., a novel species isolated from the rice rhizosphere.</title>
        <authorList>
            <person name="Zhao J."/>
            <person name="Zhang X."/>
        </authorList>
    </citation>
    <scope>NUCLEOTIDE SEQUENCE [LARGE SCALE GENOMIC DNA]</scope>
    <source>
        <strain evidence="8 9">1.7048</strain>
    </source>
</reference>
<dbReference type="CDD" id="cd03324">
    <property type="entry name" value="rTSbeta_L-fuconate_dehydratase"/>
    <property type="match status" value="1"/>
</dbReference>
<organism evidence="8 9">
    <name type="scientific">Xaviernesmea oryzae</name>
    <dbReference type="NCBI Taxonomy" id="464029"/>
    <lineage>
        <taxon>Bacteria</taxon>
        <taxon>Pseudomonadati</taxon>
        <taxon>Pseudomonadota</taxon>
        <taxon>Alphaproteobacteria</taxon>
        <taxon>Hyphomicrobiales</taxon>
        <taxon>Rhizobiaceae</taxon>
        <taxon>Rhizobium/Agrobacterium group</taxon>
        <taxon>Xaviernesmea</taxon>
    </lineage>
</organism>
<dbReference type="RefSeq" id="WP_075626018.1">
    <property type="nucleotide sequence ID" value="NZ_FOAM01000005.1"/>
</dbReference>
<comment type="caution">
    <text evidence="8">The sequence shown here is derived from an EMBL/GenBank/DDBJ whole genome shotgun (WGS) entry which is preliminary data.</text>
</comment>
<sequence>MTRITNLRVFDLRFPTSASLDGSDAMNPDPDYSAAYVILETDRPDLSGHGLTFTIGRGNDICCMAIEAMRHLVIGADLAEVRAAPGKFWRKLTGDSQLRWIGPDKGAMHLATGAVVNAFWDAMAKEAGLPVWKFVSTMSAEEIADIVDYRYLTDALTREEAVEILKKAEIGKAERIATLEAEGYACYTTSAGWLGYSDEKLRRLAQEAVDAGFNHIKMKVGRDLEDDIRRLTIAREVIGPDRYLMVDANQVWEVGQAIDWMKQLAFCKPFFIEEPTSPDDVAGHRKIREAIAPVKVATGEMCQNRIMFKQFIAEGAIDIVQIDSCRMGGLNEVLAVLLLAAKFGKPVWPHAGGVGLCEYVQHLSMIDYIAVSATKEGRVIEYVDHLHEHFLDPCVIRNAAYMPPSLPGFSIEMKPDSIVTYTHGSKQAA</sequence>
<keyword evidence="9" id="KW-1185">Reference proteome</keyword>
<proteinExistence type="predicted"/>
<dbReference type="InterPro" id="IPR046945">
    <property type="entry name" value="RHMD-like"/>
</dbReference>
<dbReference type="SFLD" id="SFLDF00111">
    <property type="entry name" value="L-fuconate_dehydratase"/>
    <property type="match status" value="1"/>
</dbReference>
<evidence type="ECO:0000313" key="8">
    <source>
        <dbReference type="EMBL" id="OLP62001.1"/>
    </source>
</evidence>
<dbReference type="InterPro" id="IPR029017">
    <property type="entry name" value="Enolase-like_N"/>
</dbReference>
<dbReference type="SUPFAM" id="SSF51604">
    <property type="entry name" value="Enolase C-terminal domain-like"/>
    <property type="match status" value="1"/>
</dbReference>
<dbReference type="PANTHER" id="PTHR13794">
    <property type="entry name" value="ENOLASE SUPERFAMILY, MANDELATE RACEMASE"/>
    <property type="match status" value="1"/>
</dbReference>
<keyword evidence="4" id="KW-0479">Metal-binding</keyword>
<dbReference type="InterPro" id="IPR013341">
    <property type="entry name" value="Mandelate_racemase_N_dom"/>
</dbReference>
<evidence type="ECO:0000256" key="5">
    <source>
        <dbReference type="ARBA" id="ARBA00022842"/>
    </source>
</evidence>
<dbReference type="Pfam" id="PF02746">
    <property type="entry name" value="MR_MLE_N"/>
    <property type="match status" value="1"/>
</dbReference>
<name>A0A1Q9B1X3_9HYPH</name>
<dbReference type="InterPro" id="IPR034610">
    <property type="entry name" value="L-fuconate_dehydratase"/>
</dbReference>
<accession>A0A1Q9B1X3</accession>
<dbReference type="EMBL" id="MKIP01000029">
    <property type="protein sequence ID" value="OLP62001.1"/>
    <property type="molecule type" value="Genomic_DNA"/>
</dbReference>
<keyword evidence="5" id="KW-0460">Magnesium</keyword>
<dbReference type="Pfam" id="PF13378">
    <property type="entry name" value="MR_MLE_C"/>
    <property type="match status" value="1"/>
</dbReference>
<evidence type="ECO:0000256" key="2">
    <source>
        <dbReference type="ARBA" id="ARBA00001946"/>
    </source>
</evidence>
<evidence type="ECO:0000259" key="7">
    <source>
        <dbReference type="SMART" id="SM00922"/>
    </source>
</evidence>
<dbReference type="GO" id="GO:0050023">
    <property type="term" value="F:L-fuconate dehydratase activity"/>
    <property type="evidence" value="ECO:0007669"/>
    <property type="project" value="UniProtKB-EC"/>
</dbReference>
<dbReference type="SFLD" id="SFLDG00179">
    <property type="entry name" value="mandelate_racemase"/>
    <property type="match status" value="1"/>
</dbReference>
<comment type="catalytic activity">
    <reaction evidence="1">
        <text>L-fuconate = 2-dehydro-3-deoxy-L-fuconate + H2O</text>
        <dbReference type="Rhea" id="RHEA:22772"/>
        <dbReference type="ChEBI" id="CHEBI:15377"/>
        <dbReference type="ChEBI" id="CHEBI:21291"/>
        <dbReference type="ChEBI" id="CHEBI:37448"/>
        <dbReference type="EC" id="4.2.1.68"/>
    </reaction>
</comment>
<dbReference type="EC" id="4.2.1.68" evidence="3"/>
<dbReference type="SMART" id="SM00922">
    <property type="entry name" value="MR_MLE"/>
    <property type="match status" value="1"/>
</dbReference>
<dbReference type="AlphaFoldDB" id="A0A1Q9B1X3"/>
<dbReference type="PANTHER" id="PTHR13794:SF58">
    <property type="entry name" value="MITOCHONDRIAL ENOLASE SUPERFAMILY MEMBER 1"/>
    <property type="match status" value="1"/>
</dbReference>
<evidence type="ECO:0000256" key="1">
    <source>
        <dbReference type="ARBA" id="ARBA00001737"/>
    </source>
</evidence>
<gene>
    <name evidence="8" type="ORF">BJF93_07720</name>
</gene>
<evidence type="ECO:0000256" key="3">
    <source>
        <dbReference type="ARBA" id="ARBA00013142"/>
    </source>
</evidence>
<comment type="cofactor">
    <cofactor evidence="2">
        <name>Mg(2+)</name>
        <dbReference type="ChEBI" id="CHEBI:18420"/>
    </cofactor>
</comment>
<dbReference type="InterPro" id="IPR036849">
    <property type="entry name" value="Enolase-like_C_sf"/>
</dbReference>
<feature type="domain" description="Mandelate racemase/muconate lactonizing enzyme C-terminal" evidence="7">
    <location>
        <begin position="198"/>
        <end position="294"/>
    </location>
</feature>
<keyword evidence="6" id="KW-0456">Lyase</keyword>
<dbReference type="InterPro" id="IPR018110">
    <property type="entry name" value="Mandel_Rmase/mucon_lact_enz_CS"/>
</dbReference>
<dbReference type="PROSITE" id="PS00909">
    <property type="entry name" value="MR_MLE_2"/>
    <property type="match status" value="1"/>
</dbReference>
<dbReference type="SUPFAM" id="SSF54826">
    <property type="entry name" value="Enolase N-terminal domain-like"/>
    <property type="match status" value="1"/>
</dbReference>